<proteinExistence type="predicted"/>
<evidence type="ECO:0000256" key="1">
    <source>
        <dbReference type="SAM" id="MobiDB-lite"/>
    </source>
</evidence>
<evidence type="ECO:0000313" key="3">
    <source>
        <dbReference type="Proteomes" id="UP000078540"/>
    </source>
</evidence>
<feature type="region of interest" description="Disordered" evidence="1">
    <location>
        <begin position="43"/>
        <end position="72"/>
    </location>
</feature>
<gene>
    <name evidence="2" type="ORF">ALC53_07861</name>
</gene>
<accession>A0A195BAY9</accession>
<dbReference type="AlphaFoldDB" id="A0A195BAY9"/>
<evidence type="ECO:0000313" key="2">
    <source>
        <dbReference type="EMBL" id="KYM81698.1"/>
    </source>
</evidence>
<name>A0A195BAY9_9HYME</name>
<reference evidence="2 3" key="1">
    <citation type="submission" date="2015-09" db="EMBL/GenBank/DDBJ databases">
        <title>Atta colombica WGS genome.</title>
        <authorList>
            <person name="Nygaard S."/>
            <person name="Hu H."/>
            <person name="Boomsma J."/>
            <person name="Zhang G."/>
        </authorList>
    </citation>
    <scope>NUCLEOTIDE SEQUENCE [LARGE SCALE GENOMIC DNA]</scope>
    <source>
        <strain evidence="2">Treedump-2</strain>
        <tissue evidence="2">Whole body</tissue>
    </source>
</reference>
<keyword evidence="3" id="KW-1185">Reference proteome</keyword>
<dbReference type="Proteomes" id="UP000078540">
    <property type="component" value="Unassembled WGS sequence"/>
</dbReference>
<protein>
    <submittedName>
        <fullName evidence="2">Uncharacterized protein</fullName>
    </submittedName>
</protein>
<dbReference type="EMBL" id="KQ976530">
    <property type="protein sequence ID" value="KYM81698.1"/>
    <property type="molecule type" value="Genomic_DNA"/>
</dbReference>
<organism evidence="2 3">
    <name type="scientific">Atta colombica</name>
    <dbReference type="NCBI Taxonomy" id="520822"/>
    <lineage>
        <taxon>Eukaryota</taxon>
        <taxon>Metazoa</taxon>
        <taxon>Ecdysozoa</taxon>
        <taxon>Arthropoda</taxon>
        <taxon>Hexapoda</taxon>
        <taxon>Insecta</taxon>
        <taxon>Pterygota</taxon>
        <taxon>Neoptera</taxon>
        <taxon>Endopterygota</taxon>
        <taxon>Hymenoptera</taxon>
        <taxon>Apocrita</taxon>
        <taxon>Aculeata</taxon>
        <taxon>Formicoidea</taxon>
        <taxon>Formicidae</taxon>
        <taxon>Myrmicinae</taxon>
        <taxon>Atta</taxon>
    </lineage>
</organism>
<feature type="compositionally biased region" description="Acidic residues" evidence="1">
    <location>
        <begin position="47"/>
        <end position="56"/>
    </location>
</feature>
<sequence length="72" mass="8016">MNEPEPCLPLILPPRYRLRDLILGDYAFNDDGEREILIMQAPVPECSESEDDEVDNDPPLTAPRSDSGTVSS</sequence>